<evidence type="ECO:0000256" key="1">
    <source>
        <dbReference type="ARBA" id="ARBA00009478"/>
    </source>
</evidence>
<feature type="domain" description="Golgi pH regulator conserved" evidence="6">
    <location>
        <begin position="133"/>
        <end position="198"/>
    </location>
</feature>
<evidence type="ECO:0000256" key="3">
    <source>
        <dbReference type="ARBA" id="ARBA00035085"/>
    </source>
</evidence>
<keyword evidence="5" id="KW-0472">Membrane</keyword>
<organism evidence="7 8">
    <name type="scientific">Camelus dromedarius</name>
    <name type="common">Dromedary</name>
    <name type="synonym">Arabian camel</name>
    <dbReference type="NCBI Taxonomy" id="9838"/>
    <lineage>
        <taxon>Eukaryota</taxon>
        <taxon>Metazoa</taxon>
        <taxon>Chordata</taxon>
        <taxon>Craniata</taxon>
        <taxon>Vertebrata</taxon>
        <taxon>Euteleostomi</taxon>
        <taxon>Mammalia</taxon>
        <taxon>Eutheria</taxon>
        <taxon>Laurasiatheria</taxon>
        <taxon>Artiodactyla</taxon>
        <taxon>Tylopoda</taxon>
        <taxon>Camelidae</taxon>
        <taxon>Camelus</taxon>
    </lineage>
</organism>
<feature type="transmembrane region" description="Helical" evidence="5">
    <location>
        <begin position="138"/>
        <end position="160"/>
    </location>
</feature>
<dbReference type="Proteomes" id="UP000299084">
    <property type="component" value="Unassembled WGS sequence"/>
</dbReference>
<evidence type="ECO:0000313" key="8">
    <source>
        <dbReference type="Proteomes" id="UP000299084"/>
    </source>
</evidence>
<reference evidence="7 8" key="1">
    <citation type="journal article" date="2019" name="Mol. Ecol. Resour.">
        <title>Improving Illumina assemblies with Hi-C and long reads: an example with the North African dromedary.</title>
        <authorList>
            <person name="Elbers J.P."/>
            <person name="Rogers M.F."/>
            <person name="Perelman P.L."/>
            <person name="Proskuryakova A.A."/>
            <person name="Serdyukova N.A."/>
            <person name="Johnson W.E."/>
            <person name="Horin P."/>
            <person name="Corander J."/>
            <person name="Murphy D."/>
            <person name="Burger P.A."/>
        </authorList>
    </citation>
    <scope>NUCLEOTIDE SEQUENCE [LARGE SCALE GENOMIC DNA]</scope>
    <source>
        <strain evidence="7">Drom800</strain>
        <tissue evidence="7">Blood</tissue>
    </source>
</reference>
<evidence type="ECO:0000256" key="5">
    <source>
        <dbReference type="SAM" id="Phobius"/>
    </source>
</evidence>
<keyword evidence="5" id="KW-0812">Transmembrane</keyword>
<sequence>MSFLIDSSIMITSQVRQYVVQVIFSVTFAFSCTMFELIIFEILGVLNSRHIVMFFDVYFSSRYFHWKMNLCVILLILVFMVPFYIGYFIVSNIRLLHKQRLLFSCLLWLTFMYFFWKLGDPFPILSPKHGILSIEQLISRVGVIGVTLMALLSGFGAVNCPYTYMSYFLRNVTDTDILALERRLLQTMDMIISKKKRMAMTRRTMFQKGEEHNKPSGFWGMIKSVTTSAPGSESILYLCLILFLSSGPKAEESYLTVIQQEVDALEELSRQLFLETADLYATKVQSKETEV</sequence>
<feature type="transmembrane region" description="Helical" evidence="5">
    <location>
        <begin position="66"/>
        <end position="89"/>
    </location>
</feature>
<dbReference type="GO" id="GO:0008308">
    <property type="term" value="F:voltage-gated monoatomic anion channel activity"/>
    <property type="evidence" value="ECO:0007669"/>
    <property type="project" value="TreeGrafter"/>
</dbReference>
<evidence type="ECO:0000256" key="2">
    <source>
        <dbReference type="ARBA" id="ARBA00024145"/>
    </source>
</evidence>
<dbReference type="EMBL" id="JWIN03000021">
    <property type="protein sequence ID" value="KAB1260373.1"/>
    <property type="molecule type" value="Genomic_DNA"/>
</dbReference>
<evidence type="ECO:0000259" key="6">
    <source>
        <dbReference type="Pfam" id="PF12537"/>
    </source>
</evidence>
<dbReference type="PANTHER" id="PTHR15948:SF0">
    <property type="entry name" value="GOLGI PH REGULATOR A-RELATED"/>
    <property type="match status" value="1"/>
</dbReference>
<keyword evidence="5" id="KW-1133">Transmembrane helix</keyword>
<keyword evidence="8" id="KW-1185">Reference proteome</keyword>
<evidence type="ECO:0000256" key="4">
    <source>
        <dbReference type="ARBA" id="ARBA00044702"/>
    </source>
</evidence>
<dbReference type="AlphaFoldDB" id="A0A5N4CN61"/>
<accession>A0A5N4CN61</accession>
<comment type="catalytic activity">
    <reaction evidence="4">
        <text>fluoride(in) = fluoride(out)</text>
        <dbReference type="Rhea" id="RHEA:76159"/>
        <dbReference type="ChEBI" id="CHEBI:17051"/>
    </reaction>
</comment>
<dbReference type="GO" id="GO:0032580">
    <property type="term" value="C:Golgi cisterna membrane"/>
    <property type="evidence" value="ECO:0007669"/>
    <property type="project" value="TreeGrafter"/>
</dbReference>
<comment type="caution">
    <text evidence="7">The sequence shown here is derived from an EMBL/GenBank/DDBJ whole genome shotgun (WGS) entry which is preliminary data.</text>
</comment>
<dbReference type="Pfam" id="PF12537">
    <property type="entry name" value="GPHR_N"/>
    <property type="match status" value="1"/>
</dbReference>
<evidence type="ECO:0000313" key="7">
    <source>
        <dbReference type="EMBL" id="KAB1260373.1"/>
    </source>
</evidence>
<dbReference type="PANTHER" id="PTHR15948">
    <property type="entry name" value="G-PROTEIN COUPLED RECEPTOR 89-RELATED"/>
    <property type="match status" value="1"/>
</dbReference>
<comment type="catalytic activity">
    <reaction evidence="3">
        <text>bromide(in) = bromide(out)</text>
        <dbReference type="Rhea" id="RHEA:75383"/>
        <dbReference type="ChEBI" id="CHEBI:15858"/>
    </reaction>
</comment>
<name>A0A5N4CN61_CAMDR</name>
<dbReference type="InterPro" id="IPR022535">
    <property type="entry name" value="Golgi_pH-regulator_cons_dom"/>
</dbReference>
<protein>
    <submittedName>
        <fullName evidence="7">Golgi pH regulator</fullName>
    </submittedName>
</protein>
<dbReference type="GO" id="GO:0051452">
    <property type="term" value="P:intracellular pH reduction"/>
    <property type="evidence" value="ECO:0007669"/>
    <property type="project" value="TreeGrafter"/>
</dbReference>
<feature type="transmembrane region" description="Helical" evidence="5">
    <location>
        <begin position="20"/>
        <end position="46"/>
    </location>
</feature>
<comment type="similarity">
    <text evidence="1">Belongs to the Golgi pH regulator (TC 1.A.38) family.</text>
</comment>
<proteinExistence type="inferred from homology"/>
<gene>
    <name evidence="7" type="ORF">Cadr_000024905</name>
</gene>
<comment type="catalytic activity">
    <reaction evidence="2">
        <text>iodide(out) = iodide(in)</text>
        <dbReference type="Rhea" id="RHEA:66324"/>
        <dbReference type="ChEBI" id="CHEBI:16382"/>
    </reaction>
</comment>
<feature type="transmembrane region" description="Helical" evidence="5">
    <location>
        <begin position="101"/>
        <end position="118"/>
    </location>
</feature>
<dbReference type="InterPro" id="IPR015672">
    <property type="entry name" value="GPHR/GTG"/>
</dbReference>